<dbReference type="AlphaFoldDB" id="A0A451G544"/>
<sequence>MEVVTDAIFGKMTYMHSWVKAVDIDWWGVCTVKIIASAYKNEQINSEQREAYSFFERNAKKIILNVTPMLRDFIQENYGINNLDSDSLIEKIKPTSVVFERNGTWGILFDSDWDVENGIAVFSDVNGNLKVSDQDSYL</sequence>
<dbReference type="EMBL" id="CP035033">
    <property type="protein sequence ID" value="QAB14617.1"/>
    <property type="molecule type" value="Genomic_DNA"/>
</dbReference>
<name>A0A451G544_9GAMM</name>
<feature type="domain" description="DUF6985" evidence="1">
    <location>
        <begin position="8"/>
        <end position="137"/>
    </location>
</feature>
<dbReference type="KEGG" id="htr:EPV75_02510"/>
<proteinExistence type="predicted"/>
<evidence type="ECO:0000313" key="2">
    <source>
        <dbReference type="EMBL" id="QAB14617.1"/>
    </source>
</evidence>
<dbReference type="Pfam" id="PF22481">
    <property type="entry name" value="DUF6985"/>
    <property type="match status" value="1"/>
</dbReference>
<organism evidence="2 3">
    <name type="scientific">Hydrogenovibrio thermophilus</name>
    <dbReference type="NCBI Taxonomy" id="265883"/>
    <lineage>
        <taxon>Bacteria</taxon>
        <taxon>Pseudomonadati</taxon>
        <taxon>Pseudomonadota</taxon>
        <taxon>Gammaproteobacteria</taxon>
        <taxon>Thiotrichales</taxon>
        <taxon>Piscirickettsiaceae</taxon>
        <taxon>Hydrogenovibrio</taxon>
    </lineage>
</organism>
<dbReference type="InterPro" id="IPR054254">
    <property type="entry name" value="DUF6985"/>
</dbReference>
<evidence type="ECO:0000259" key="1">
    <source>
        <dbReference type="Pfam" id="PF22481"/>
    </source>
</evidence>
<gene>
    <name evidence="2" type="ORF">EPV75_02510</name>
</gene>
<protein>
    <recommendedName>
        <fullName evidence="1">DUF6985 domain-containing protein</fullName>
    </recommendedName>
</protein>
<reference evidence="2 3" key="1">
    <citation type="journal article" date="2018" name="Environ. Microbiol.">
        <title>Genomes of ubiquitous marine and hypersaline Hydrogenovibrio, Thiomicrorhabdus and Thiomicrospira spp. encode a diversity of mechanisms to sustain chemolithoautotrophy in heterogeneous environments.</title>
        <authorList>
            <person name="Scott K.M."/>
            <person name="Williams J."/>
            <person name="Porter C.M.B."/>
            <person name="Russel S."/>
            <person name="Harmer T.L."/>
            <person name="Paul J.H."/>
            <person name="Antonen K.M."/>
            <person name="Bridges M.K."/>
            <person name="Camper G.J."/>
            <person name="Campla C.K."/>
            <person name="Casella L.G."/>
            <person name="Chase E."/>
            <person name="Conrad J.W."/>
            <person name="Cruz M.C."/>
            <person name="Dunlap D.S."/>
            <person name="Duran L."/>
            <person name="Fahsbender E.M."/>
            <person name="Goldsmith D.B."/>
            <person name="Keeley R.F."/>
            <person name="Kondoff M.R."/>
            <person name="Kussy B.I."/>
            <person name="Lane M.K."/>
            <person name="Lawler S."/>
            <person name="Leigh B.A."/>
            <person name="Lewis C."/>
            <person name="Lostal L.M."/>
            <person name="Marking D."/>
            <person name="Mancera P.A."/>
            <person name="McClenthan E.C."/>
            <person name="McIntyre E.A."/>
            <person name="Mine J.A."/>
            <person name="Modi S."/>
            <person name="Moore B.D."/>
            <person name="Morgan W.A."/>
            <person name="Nelson K.M."/>
            <person name="Nguyen K.N."/>
            <person name="Ogburn N."/>
            <person name="Parrino D.G."/>
            <person name="Pedapudi A.D."/>
            <person name="Pelham R.P."/>
            <person name="Preece A.M."/>
            <person name="Rampersad E.A."/>
            <person name="Richardson J.C."/>
            <person name="Rodgers C.M."/>
            <person name="Schaffer B.L."/>
            <person name="Sheridan N.E."/>
            <person name="Solone M.R."/>
            <person name="Staley Z.R."/>
            <person name="Tabuchi M."/>
            <person name="Waide R.J."/>
            <person name="Wanjugi P.W."/>
            <person name="Young S."/>
            <person name="Clum A."/>
            <person name="Daum C."/>
            <person name="Huntemann M."/>
            <person name="Ivanova N."/>
            <person name="Kyrpides N."/>
            <person name="Mikhailova N."/>
            <person name="Palaniappan K."/>
            <person name="Pillay M."/>
            <person name="Reddy T.B.K."/>
            <person name="Shapiro N."/>
            <person name="Stamatis D."/>
            <person name="Varghese N."/>
            <person name="Woyke T."/>
            <person name="Boden R."/>
            <person name="Freyermuth S.K."/>
            <person name="Kerfeld C.A."/>
        </authorList>
    </citation>
    <scope>NUCLEOTIDE SEQUENCE [LARGE SCALE GENOMIC DNA]</scope>
    <source>
        <strain evidence="2 3">JR-2</strain>
    </source>
</reference>
<accession>A0A451G544</accession>
<dbReference type="Proteomes" id="UP000285478">
    <property type="component" value="Chromosome"/>
</dbReference>
<evidence type="ECO:0000313" key="3">
    <source>
        <dbReference type="Proteomes" id="UP000285478"/>
    </source>
</evidence>
<keyword evidence="3" id="KW-1185">Reference proteome</keyword>
<dbReference type="RefSeq" id="WP_128384345.1">
    <property type="nucleotide sequence ID" value="NZ_CP035033.1"/>
</dbReference>